<evidence type="ECO:0000313" key="1">
    <source>
        <dbReference type="EMBL" id="MDQ0365072.1"/>
    </source>
</evidence>
<protein>
    <recommendedName>
        <fullName evidence="3">Alpha/beta hydrolase</fullName>
    </recommendedName>
</protein>
<comment type="caution">
    <text evidence="1">The sequence shown here is derived from an EMBL/GenBank/DDBJ whole genome shotgun (WGS) entry which is preliminary data.</text>
</comment>
<sequence length="311" mass="33533">MVFIHGIGAPRQVEQERSAWTSALAEGALAAGHSRFASDLKSGAAETVFVHYGDLFSVPGAQGTADDLTEDEGRLLAEFMTDIIDEQLEDAEGDDARVLRNARAELVPNGPEQGLLQPVGRSINAATTLLSIPGLSRAGQWLSAKLLVRDFAQVARYLARAEPDAAGHPLDDRIRGRLHFALANSPQVLVAHSLGSVVAWETLHESGVEVPLFMTLGSPLGMRSVVWPSLRPQPPSTPPGVARWLNFWDRDDIIVARRRLERDVKPNADGNQPVSARVDSDGFWVHTATKYLRQAQVAGPIAEAALPDGPG</sequence>
<dbReference type="Proteomes" id="UP001240236">
    <property type="component" value="Unassembled WGS sequence"/>
</dbReference>
<reference evidence="1 2" key="1">
    <citation type="submission" date="2023-07" db="EMBL/GenBank/DDBJ databases">
        <title>Sequencing the genomes of 1000 actinobacteria strains.</title>
        <authorList>
            <person name="Klenk H.-P."/>
        </authorList>
    </citation>
    <scope>NUCLEOTIDE SEQUENCE [LARGE SCALE GENOMIC DNA]</scope>
    <source>
        <strain evidence="1 2">DSM 44709</strain>
    </source>
</reference>
<evidence type="ECO:0000313" key="2">
    <source>
        <dbReference type="Proteomes" id="UP001240236"/>
    </source>
</evidence>
<dbReference type="InterPro" id="IPR029058">
    <property type="entry name" value="AB_hydrolase_fold"/>
</dbReference>
<organism evidence="1 2">
    <name type="scientific">Catenuloplanes indicus</name>
    <dbReference type="NCBI Taxonomy" id="137267"/>
    <lineage>
        <taxon>Bacteria</taxon>
        <taxon>Bacillati</taxon>
        <taxon>Actinomycetota</taxon>
        <taxon>Actinomycetes</taxon>
        <taxon>Micromonosporales</taxon>
        <taxon>Micromonosporaceae</taxon>
        <taxon>Catenuloplanes</taxon>
    </lineage>
</organism>
<evidence type="ECO:0008006" key="3">
    <source>
        <dbReference type="Google" id="ProtNLM"/>
    </source>
</evidence>
<gene>
    <name evidence="1" type="ORF">J2S42_001741</name>
</gene>
<proteinExistence type="predicted"/>
<name>A0AAE4AWJ1_9ACTN</name>
<dbReference type="AlphaFoldDB" id="A0AAE4AWJ1"/>
<dbReference type="EMBL" id="JAUSUZ010000001">
    <property type="protein sequence ID" value="MDQ0365072.1"/>
    <property type="molecule type" value="Genomic_DNA"/>
</dbReference>
<dbReference type="RefSeq" id="WP_307237232.1">
    <property type="nucleotide sequence ID" value="NZ_JAUSUZ010000001.1"/>
</dbReference>
<dbReference type="SUPFAM" id="SSF53474">
    <property type="entry name" value="alpha/beta-Hydrolases"/>
    <property type="match status" value="1"/>
</dbReference>
<keyword evidence="2" id="KW-1185">Reference proteome</keyword>
<accession>A0AAE4AWJ1</accession>